<sequence length="53" mass="6069">MSRRISGERKGKDQGRHPPDSVSVNVSRKHATVLHNVLRSAQMLLADWVLDYR</sequence>
<evidence type="ECO:0000313" key="3">
    <source>
        <dbReference type="Proteomes" id="UP000479190"/>
    </source>
</evidence>
<keyword evidence="3" id="KW-1185">Reference proteome</keyword>
<dbReference type="Proteomes" id="UP000479190">
    <property type="component" value="Unassembled WGS sequence"/>
</dbReference>
<evidence type="ECO:0000256" key="1">
    <source>
        <dbReference type="SAM" id="MobiDB-lite"/>
    </source>
</evidence>
<organism evidence="2 3">
    <name type="scientific">Trichogramma brassicae</name>
    <dbReference type="NCBI Taxonomy" id="86971"/>
    <lineage>
        <taxon>Eukaryota</taxon>
        <taxon>Metazoa</taxon>
        <taxon>Ecdysozoa</taxon>
        <taxon>Arthropoda</taxon>
        <taxon>Hexapoda</taxon>
        <taxon>Insecta</taxon>
        <taxon>Pterygota</taxon>
        <taxon>Neoptera</taxon>
        <taxon>Endopterygota</taxon>
        <taxon>Hymenoptera</taxon>
        <taxon>Apocrita</taxon>
        <taxon>Proctotrupomorpha</taxon>
        <taxon>Chalcidoidea</taxon>
        <taxon>Trichogrammatidae</taxon>
        <taxon>Trichogramma</taxon>
    </lineage>
</organism>
<protein>
    <submittedName>
        <fullName evidence="2">Uncharacterized protein</fullName>
    </submittedName>
</protein>
<gene>
    <name evidence="2" type="ORF">TBRA_LOCUS646</name>
</gene>
<name>A0A6H5HT03_9HYME</name>
<dbReference type="EMBL" id="CADCXV010000148">
    <property type="protein sequence ID" value="CAB0028479.1"/>
    <property type="molecule type" value="Genomic_DNA"/>
</dbReference>
<reference evidence="2 3" key="1">
    <citation type="submission" date="2020-02" db="EMBL/GenBank/DDBJ databases">
        <authorList>
            <person name="Ferguson B K."/>
        </authorList>
    </citation>
    <scope>NUCLEOTIDE SEQUENCE [LARGE SCALE GENOMIC DNA]</scope>
</reference>
<dbReference type="AlphaFoldDB" id="A0A6H5HT03"/>
<evidence type="ECO:0000313" key="2">
    <source>
        <dbReference type="EMBL" id="CAB0028479.1"/>
    </source>
</evidence>
<accession>A0A6H5HT03</accession>
<feature type="region of interest" description="Disordered" evidence="1">
    <location>
        <begin position="1"/>
        <end position="27"/>
    </location>
</feature>
<proteinExistence type="predicted"/>
<feature type="non-terminal residue" evidence="2">
    <location>
        <position position="53"/>
    </location>
</feature>
<feature type="compositionally biased region" description="Basic and acidic residues" evidence="1">
    <location>
        <begin position="1"/>
        <end position="19"/>
    </location>
</feature>